<proteinExistence type="inferred from homology"/>
<reference evidence="7" key="1">
    <citation type="submission" date="2020-10" db="EMBL/GenBank/DDBJ databases">
        <authorList>
            <person name="Gilroy R."/>
        </authorList>
    </citation>
    <scope>NUCLEOTIDE SEQUENCE</scope>
    <source>
        <strain evidence="7">ChiHcec3-11533</strain>
    </source>
</reference>
<keyword evidence="3 5" id="KW-0805">Transcription regulation</keyword>
<evidence type="ECO:0000313" key="8">
    <source>
        <dbReference type="Proteomes" id="UP000824072"/>
    </source>
</evidence>
<evidence type="ECO:0000259" key="6">
    <source>
        <dbReference type="Pfam" id="PF00156"/>
    </source>
</evidence>
<dbReference type="Gene3D" id="3.40.50.2020">
    <property type="match status" value="1"/>
</dbReference>
<reference evidence="7" key="2">
    <citation type="journal article" date="2021" name="PeerJ">
        <title>Extensive microbial diversity within the chicken gut microbiome revealed by metagenomics and culture.</title>
        <authorList>
            <person name="Gilroy R."/>
            <person name="Ravi A."/>
            <person name="Getino M."/>
            <person name="Pursley I."/>
            <person name="Horton D.L."/>
            <person name="Alikhan N.F."/>
            <person name="Baker D."/>
            <person name="Gharbi K."/>
            <person name="Hall N."/>
            <person name="Watson M."/>
            <person name="Adriaenssens E.M."/>
            <person name="Foster-Nyarko E."/>
            <person name="Jarju S."/>
            <person name="Secka A."/>
            <person name="Antonio M."/>
            <person name="Oren A."/>
            <person name="Chaudhuri R.R."/>
            <person name="La Ragione R."/>
            <person name="Hildebrand F."/>
            <person name="Pallen M.J."/>
        </authorList>
    </citation>
    <scope>NUCLEOTIDE SEQUENCE</scope>
    <source>
        <strain evidence="7">ChiHcec3-11533</strain>
    </source>
</reference>
<dbReference type="InterPro" id="IPR000836">
    <property type="entry name" value="PRTase_dom"/>
</dbReference>
<comment type="subunit">
    <text evidence="5">Homodimer and homohexamer; in equilibrium.</text>
</comment>
<evidence type="ECO:0000256" key="3">
    <source>
        <dbReference type="ARBA" id="ARBA00023015"/>
    </source>
</evidence>
<feature type="domain" description="Phosphoribosyltransferase" evidence="6">
    <location>
        <begin position="6"/>
        <end position="165"/>
    </location>
</feature>
<keyword evidence="2 5" id="KW-0806">Transcription termination</keyword>
<keyword evidence="4 5" id="KW-0804">Transcription</keyword>
<dbReference type="NCBIfam" id="NF003549">
    <property type="entry name" value="PRK05205.1-5"/>
    <property type="match status" value="1"/>
</dbReference>
<dbReference type="InterPro" id="IPR050137">
    <property type="entry name" value="PyrR_bifunctional"/>
</dbReference>
<keyword evidence="5 7" id="KW-0328">Glycosyltransferase</keyword>
<dbReference type="PANTHER" id="PTHR11608">
    <property type="entry name" value="BIFUNCTIONAL PROTEIN PYRR"/>
    <property type="match status" value="1"/>
</dbReference>
<dbReference type="SUPFAM" id="SSF53271">
    <property type="entry name" value="PRTase-like"/>
    <property type="match status" value="1"/>
</dbReference>
<comment type="similarity">
    <text evidence="1 5">Belongs to the purine/pyrimidine phosphoribosyltransferase family. PyrR subfamily.</text>
</comment>
<keyword evidence="5 7" id="KW-0808">Transferase</keyword>
<gene>
    <name evidence="5 7" type="primary">pyrR</name>
    <name evidence="7" type="ORF">IAB02_09450</name>
</gene>
<comment type="function">
    <text evidence="5">Regulates transcriptional attenuation of the pyrimidine nucleotide (pyr) operon by binding in a uridine-dependent manner to specific sites on pyr mRNA. This disrupts an antiterminator hairpin in the RNA and favors formation of a downstream transcription terminator, leading to a reduced expression of downstream genes.</text>
</comment>
<comment type="catalytic activity">
    <reaction evidence="5">
        <text>UMP + diphosphate = 5-phospho-alpha-D-ribose 1-diphosphate + uracil</text>
        <dbReference type="Rhea" id="RHEA:13017"/>
        <dbReference type="ChEBI" id="CHEBI:17568"/>
        <dbReference type="ChEBI" id="CHEBI:33019"/>
        <dbReference type="ChEBI" id="CHEBI:57865"/>
        <dbReference type="ChEBI" id="CHEBI:58017"/>
        <dbReference type="EC" id="2.4.2.9"/>
    </reaction>
</comment>
<dbReference type="CDD" id="cd06223">
    <property type="entry name" value="PRTases_typeI"/>
    <property type="match status" value="1"/>
</dbReference>
<dbReference type="InterPro" id="IPR029057">
    <property type="entry name" value="PRTase-like"/>
</dbReference>
<comment type="caution">
    <text evidence="7">The sequence shown here is derived from an EMBL/GenBank/DDBJ whole genome shotgun (WGS) entry which is preliminary data.</text>
</comment>
<keyword evidence="5" id="KW-0694">RNA-binding</keyword>
<sequence length="194" mass="21909">MHKKAQILDDQQLLRSIKRMAHEIVERNKGVENVALVGVRTRGEPLARMLAAAIFQVEGARVPVGTVDITFYRDDLHHLSREPKLNRTDVPFPVEGKIVVLVDDVLYTGRTARAAMDALMDLGRARRIQLAVLIDRGHRELPIRADFVGKNIPTAKSEVVRVCLPEIDGEMGVWLMEGEMTKEKRLEFHGENTK</sequence>
<evidence type="ECO:0000256" key="2">
    <source>
        <dbReference type="ARBA" id="ARBA00022472"/>
    </source>
</evidence>
<evidence type="ECO:0000313" key="7">
    <source>
        <dbReference type="EMBL" id="HIU34776.1"/>
    </source>
</evidence>
<dbReference type="PANTHER" id="PTHR11608:SF0">
    <property type="entry name" value="BIFUNCTIONAL PROTEIN PYRR"/>
    <property type="match status" value="1"/>
</dbReference>
<dbReference type="EC" id="2.4.2.9" evidence="5"/>
<dbReference type="AlphaFoldDB" id="A0A9D1IDH0"/>
<comment type="function">
    <text evidence="5">Also displays a weak uracil phosphoribosyltransferase activity which is not physiologically significant.</text>
</comment>
<dbReference type="InterPro" id="IPR023050">
    <property type="entry name" value="PyrR"/>
</dbReference>
<evidence type="ECO:0000256" key="1">
    <source>
        <dbReference type="ARBA" id="ARBA00005565"/>
    </source>
</evidence>
<dbReference type="GO" id="GO:0003723">
    <property type="term" value="F:RNA binding"/>
    <property type="evidence" value="ECO:0007669"/>
    <property type="project" value="UniProtKB-UniRule"/>
</dbReference>
<name>A0A9D1IDH0_9FIRM</name>
<dbReference type="Pfam" id="PF00156">
    <property type="entry name" value="Pribosyltran"/>
    <property type="match status" value="1"/>
</dbReference>
<dbReference type="HAMAP" id="MF_01219">
    <property type="entry name" value="PyrR"/>
    <property type="match status" value="1"/>
</dbReference>
<evidence type="ECO:0000256" key="5">
    <source>
        <dbReference type="HAMAP-Rule" id="MF_01219"/>
    </source>
</evidence>
<dbReference type="GO" id="GO:0006353">
    <property type="term" value="P:DNA-templated transcription termination"/>
    <property type="evidence" value="ECO:0007669"/>
    <property type="project" value="UniProtKB-UniRule"/>
</dbReference>
<dbReference type="EMBL" id="DVMU01000205">
    <property type="protein sequence ID" value="HIU34776.1"/>
    <property type="molecule type" value="Genomic_DNA"/>
</dbReference>
<accession>A0A9D1IDH0</accession>
<dbReference type="FunFam" id="3.40.50.2020:FF:000020">
    <property type="entry name" value="Bifunctional protein PyrR"/>
    <property type="match status" value="1"/>
</dbReference>
<dbReference type="GO" id="GO:0004845">
    <property type="term" value="F:uracil phosphoribosyltransferase activity"/>
    <property type="evidence" value="ECO:0007669"/>
    <property type="project" value="UniProtKB-UniRule"/>
</dbReference>
<feature type="short sequence motif" description="PRPP-binding" evidence="5">
    <location>
        <begin position="99"/>
        <end position="111"/>
    </location>
</feature>
<dbReference type="Proteomes" id="UP000824072">
    <property type="component" value="Unassembled WGS sequence"/>
</dbReference>
<protein>
    <recommendedName>
        <fullName evidence="5">Bifunctional protein PyrR</fullName>
    </recommendedName>
    <domain>
        <recommendedName>
            <fullName evidence="5">Pyrimidine operon regulatory protein</fullName>
        </recommendedName>
    </domain>
    <domain>
        <recommendedName>
            <fullName evidence="5">Uracil phosphoribosyltransferase</fullName>
            <shortName evidence="5">UPRTase</shortName>
            <ecNumber evidence="5">2.4.2.9</ecNumber>
        </recommendedName>
    </domain>
</protein>
<organism evidence="7 8">
    <name type="scientific">Candidatus Pullichristensenella excrementigallinarum</name>
    <dbReference type="NCBI Taxonomy" id="2840907"/>
    <lineage>
        <taxon>Bacteria</taxon>
        <taxon>Bacillati</taxon>
        <taxon>Bacillota</taxon>
        <taxon>Clostridia</taxon>
        <taxon>Candidatus Pullichristensenella</taxon>
    </lineage>
</organism>
<evidence type="ECO:0000256" key="4">
    <source>
        <dbReference type="ARBA" id="ARBA00023163"/>
    </source>
</evidence>